<feature type="region of interest" description="Disordered" evidence="4">
    <location>
        <begin position="1"/>
        <end position="21"/>
    </location>
</feature>
<dbReference type="InterPro" id="IPR035418">
    <property type="entry name" value="AraC-bd_2"/>
</dbReference>
<dbReference type="PANTHER" id="PTHR46796">
    <property type="entry name" value="HTH-TYPE TRANSCRIPTIONAL ACTIVATOR RHAS-RELATED"/>
    <property type="match status" value="1"/>
</dbReference>
<evidence type="ECO:0000256" key="2">
    <source>
        <dbReference type="ARBA" id="ARBA00023125"/>
    </source>
</evidence>
<dbReference type="PROSITE" id="PS01124">
    <property type="entry name" value="HTH_ARAC_FAMILY_2"/>
    <property type="match status" value="1"/>
</dbReference>
<dbReference type="Pfam" id="PF14525">
    <property type="entry name" value="AraC_binding_2"/>
    <property type="match status" value="1"/>
</dbReference>
<dbReference type="GO" id="GO:0043565">
    <property type="term" value="F:sequence-specific DNA binding"/>
    <property type="evidence" value="ECO:0007669"/>
    <property type="project" value="InterPro"/>
</dbReference>
<keyword evidence="7" id="KW-1185">Reference proteome</keyword>
<sequence>MADPFGGRSGPGRSTWTGRRRPARILARRPRVLTTTTELVDRPERLEFWESWNRRALVGLHCSSPVPDAFLASSTQLSVDGTTVTRIQASPHAVDRNQQSIAATPKHSVFVSVLAAGTGFVFHAGGLRSVRAGDVLMYSTMQPYLLGFEQDMDLLIVDVDLVTVCDEWGVDPRSTAPRVVPASATTSAFASALLSRFTAAPPTDAAPGGGDERDVSGHDRGVRGEMLRRACRGFLAGRTPADELYDRACERIAATACDPDVTASSLAVSLHVSERHLRRVFAEHGDRPSTRLLDERLGRAFGLVVDSPALTIADVATRTGFGSPSSFTRAFGARYGRSPSDVRGAARLTSPGP</sequence>
<comment type="caution">
    <text evidence="6">The sequence shown here is derived from an EMBL/GenBank/DDBJ whole genome shotgun (WGS) entry which is preliminary data.</text>
</comment>
<evidence type="ECO:0000259" key="5">
    <source>
        <dbReference type="PROSITE" id="PS01124"/>
    </source>
</evidence>
<keyword evidence="2" id="KW-0238">DNA-binding</keyword>
<keyword evidence="1" id="KW-0805">Transcription regulation</keyword>
<organism evidence="6 7">
    <name type="scientific">Pseudoclavibacter chungangensis</name>
    <dbReference type="NCBI Taxonomy" id="587635"/>
    <lineage>
        <taxon>Bacteria</taxon>
        <taxon>Bacillati</taxon>
        <taxon>Actinomycetota</taxon>
        <taxon>Actinomycetes</taxon>
        <taxon>Micrococcales</taxon>
        <taxon>Microbacteriaceae</taxon>
        <taxon>Pseudoclavibacter</taxon>
    </lineage>
</organism>
<evidence type="ECO:0000313" key="6">
    <source>
        <dbReference type="EMBL" id="KAB1655660.1"/>
    </source>
</evidence>
<reference evidence="6 7" key="1">
    <citation type="submission" date="2019-09" db="EMBL/GenBank/DDBJ databases">
        <title>Phylogeny of genus Pseudoclavibacter and closely related genus.</title>
        <authorList>
            <person name="Li Y."/>
        </authorList>
    </citation>
    <scope>NUCLEOTIDE SEQUENCE [LARGE SCALE GENOMIC DNA]</scope>
    <source>
        <strain evidence="6 7">DSM 23821</strain>
    </source>
</reference>
<dbReference type="InterPro" id="IPR018062">
    <property type="entry name" value="HTH_AraC-typ_CS"/>
</dbReference>
<evidence type="ECO:0000313" key="7">
    <source>
        <dbReference type="Proteomes" id="UP000467240"/>
    </source>
</evidence>
<keyword evidence="3" id="KW-0804">Transcription</keyword>
<dbReference type="Pfam" id="PF12833">
    <property type="entry name" value="HTH_18"/>
    <property type="match status" value="1"/>
</dbReference>
<gene>
    <name evidence="6" type="ORF">F8O01_11705</name>
</gene>
<dbReference type="AlphaFoldDB" id="A0A7J5BQ30"/>
<accession>A0A7J5BQ30</accession>
<dbReference type="PRINTS" id="PR00032">
    <property type="entry name" value="HTHARAC"/>
</dbReference>
<protein>
    <submittedName>
        <fullName evidence="6">AraC family transcriptional regulator</fullName>
    </submittedName>
</protein>
<dbReference type="InterPro" id="IPR050204">
    <property type="entry name" value="AraC_XylS_family_regulators"/>
</dbReference>
<dbReference type="PANTHER" id="PTHR46796:SF6">
    <property type="entry name" value="ARAC SUBFAMILY"/>
    <property type="match status" value="1"/>
</dbReference>
<dbReference type="InterPro" id="IPR009057">
    <property type="entry name" value="Homeodomain-like_sf"/>
</dbReference>
<feature type="domain" description="HTH araC/xylS-type" evidence="5">
    <location>
        <begin position="246"/>
        <end position="345"/>
    </location>
</feature>
<dbReference type="PROSITE" id="PS00041">
    <property type="entry name" value="HTH_ARAC_FAMILY_1"/>
    <property type="match status" value="1"/>
</dbReference>
<dbReference type="OrthoDB" id="9801123at2"/>
<dbReference type="EMBL" id="WBJZ01000014">
    <property type="protein sequence ID" value="KAB1655660.1"/>
    <property type="molecule type" value="Genomic_DNA"/>
</dbReference>
<dbReference type="SUPFAM" id="SSF46689">
    <property type="entry name" value="Homeodomain-like"/>
    <property type="match status" value="1"/>
</dbReference>
<dbReference type="InterPro" id="IPR020449">
    <property type="entry name" value="Tscrpt_reg_AraC-type_HTH"/>
</dbReference>
<dbReference type="InterPro" id="IPR018060">
    <property type="entry name" value="HTH_AraC"/>
</dbReference>
<dbReference type="Proteomes" id="UP000467240">
    <property type="component" value="Unassembled WGS sequence"/>
</dbReference>
<evidence type="ECO:0000256" key="4">
    <source>
        <dbReference type="SAM" id="MobiDB-lite"/>
    </source>
</evidence>
<name>A0A7J5BQ30_9MICO</name>
<dbReference type="Gene3D" id="1.10.10.60">
    <property type="entry name" value="Homeodomain-like"/>
    <property type="match status" value="1"/>
</dbReference>
<proteinExistence type="predicted"/>
<dbReference type="GO" id="GO:0003700">
    <property type="term" value="F:DNA-binding transcription factor activity"/>
    <property type="evidence" value="ECO:0007669"/>
    <property type="project" value="InterPro"/>
</dbReference>
<evidence type="ECO:0000256" key="1">
    <source>
        <dbReference type="ARBA" id="ARBA00023015"/>
    </source>
</evidence>
<evidence type="ECO:0000256" key="3">
    <source>
        <dbReference type="ARBA" id="ARBA00023163"/>
    </source>
</evidence>
<dbReference type="SMART" id="SM00342">
    <property type="entry name" value="HTH_ARAC"/>
    <property type="match status" value="1"/>
</dbReference>